<dbReference type="InterPro" id="IPR009057">
    <property type="entry name" value="Homeodomain-like_sf"/>
</dbReference>
<keyword evidence="5" id="KW-1185">Reference proteome</keyword>
<dbReference type="PRINTS" id="PR00455">
    <property type="entry name" value="HTHTETR"/>
</dbReference>
<reference evidence="4 5" key="1">
    <citation type="submission" date="2017-01" db="EMBL/GenBank/DDBJ databases">
        <authorList>
            <person name="Mah S.A."/>
            <person name="Swanson W.J."/>
            <person name="Moy G.W."/>
            <person name="Vacquier V.D."/>
        </authorList>
    </citation>
    <scope>NUCLEOTIDE SEQUENCE [LARGE SCALE GENOMIC DNA]</scope>
    <source>
        <strain evidence="4 5">DSM 22694</strain>
    </source>
</reference>
<dbReference type="RefSeq" id="WP_029706070.1">
    <property type="nucleotide sequence ID" value="NZ_CP019239.1"/>
</dbReference>
<evidence type="ECO:0000256" key="1">
    <source>
        <dbReference type="ARBA" id="ARBA00023125"/>
    </source>
</evidence>
<dbReference type="Proteomes" id="UP000186110">
    <property type="component" value="Chromosome"/>
</dbReference>
<dbReference type="PROSITE" id="PS50977">
    <property type="entry name" value="HTH_TETR_2"/>
    <property type="match status" value="1"/>
</dbReference>
<dbReference type="KEGG" id="rsb:RS694_05655"/>
<protein>
    <submittedName>
        <fullName evidence="4">TetR family transcriptional regulator</fullName>
    </submittedName>
</protein>
<dbReference type="InterPro" id="IPR041474">
    <property type="entry name" value="NicS_C"/>
</dbReference>
<organism evidence="4 5">
    <name type="scientific">Rhodoferax saidenbachensis</name>
    <dbReference type="NCBI Taxonomy" id="1484693"/>
    <lineage>
        <taxon>Bacteria</taxon>
        <taxon>Pseudomonadati</taxon>
        <taxon>Pseudomonadota</taxon>
        <taxon>Betaproteobacteria</taxon>
        <taxon>Burkholderiales</taxon>
        <taxon>Comamonadaceae</taxon>
        <taxon>Rhodoferax</taxon>
    </lineage>
</organism>
<dbReference type="SUPFAM" id="SSF46689">
    <property type="entry name" value="Homeodomain-like"/>
    <property type="match status" value="1"/>
</dbReference>
<feature type="domain" description="HTH tetR-type" evidence="3">
    <location>
        <begin position="35"/>
        <end position="95"/>
    </location>
</feature>
<dbReference type="SUPFAM" id="SSF48498">
    <property type="entry name" value="Tetracyclin repressor-like, C-terminal domain"/>
    <property type="match status" value="1"/>
</dbReference>
<dbReference type="eggNOG" id="COG1309">
    <property type="taxonomic scope" value="Bacteria"/>
</dbReference>
<dbReference type="AlphaFoldDB" id="A0A1P8K7U3"/>
<proteinExistence type="predicted"/>
<sequence length="232" mass="26071">MNELVHSTKSVATGRKTATPAKATKVIASRTNDPVRTMAGILEVATKEFANKGLSGARIDAIAEATHTSKRMIYYYYGSKEGLYVAVLEESYRRMRQIESELHLEDLEPEAALRRLVEFTFDHHACNEDYIRLVMNENIERGSYLAQSKSIQELNVPAILAIRSLYDRGVQQGVFRPGLDPVDIHASISALTFFNVSNRHTFGLIFKDKAQAAMSAARRTSVTEMVVRFVRK</sequence>
<dbReference type="InterPro" id="IPR036271">
    <property type="entry name" value="Tet_transcr_reg_TetR-rel_C_sf"/>
</dbReference>
<dbReference type="PANTHER" id="PTHR30328">
    <property type="entry name" value="TRANSCRIPTIONAL REPRESSOR"/>
    <property type="match status" value="1"/>
</dbReference>
<dbReference type="PANTHER" id="PTHR30328:SF54">
    <property type="entry name" value="HTH-TYPE TRANSCRIPTIONAL REPRESSOR SCO4008"/>
    <property type="match status" value="1"/>
</dbReference>
<evidence type="ECO:0000259" key="3">
    <source>
        <dbReference type="PROSITE" id="PS50977"/>
    </source>
</evidence>
<dbReference type="InterPro" id="IPR050109">
    <property type="entry name" value="HTH-type_TetR-like_transc_reg"/>
</dbReference>
<dbReference type="Gene3D" id="1.10.357.10">
    <property type="entry name" value="Tetracycline Repressor, domain 2"/>
    <property type="match status" value="1"/>
</dbReference>
<name>A0A1P8K7U3_9BURK</name>
<dbReference type="Pfam" id="PF00440">
    <property type="entry name" value="TetR_N"/>
    <property type="match status" value="1"/>
</dbReference>
<dbReference type="InterPro" id="IPR001647">
    <property type="entry name" value="HTH_TetR"/>
</dbReference>
<gene>
    <name evidence="4" type="ORF">RS694_05655</name>
</gene>
<evidence type="ECO:0000313" key="5">
    <source>
        <dbReference type="Proteomes" id="UP000186110"/>
    </source>
</evidence>
<dbReference type="STRING" id="1484693.RS694_05655"/>
<dbReference type="EMBL" id="CP019239">
    <property type="protein sequence ID" value="APW42069.1"/>
    <property type="molecule type" value="Genomic_DNA"/>
</dbReference>
<keyword evidence="1 2" id="KW-0238">DNA-binding</keyword>
<accession>A0A1P8K7U3</accession>
<feature type="DNA-binding region" description="H-T-H motif" evidence="2">
    <location>
        <begin position="58"/>
        <end position="77"/>
    </location>
</feature>
<evidence type="ECO:0000313" key="4">
    <source>
        <dbReference type="EMBL" id="APW42069.1"/>
    </source>
</evidence>
<dbReference type="Pfam" id="PF17938">
    <property type="entry name" value="TetR_C_29"/>
    <property type="match status" value="1"/>
</dbReference>
<evidence type="ECO:0000256" key="2">
    <source>
        <dbReference type="PROSITE-ProRule" id="PRU00335"/>
    </source>
</evidence>
<dbReference type="GO" id="GO:0003677">
    <property type="term" value="F:DNA binding"/>
    <property type="evidence" value="ECO:0007669"/>
    <property type="project" value="UniProtKB-UniRule"/>
</dbReference>